<feature type="domain" description="Retrotransposon gag" evidence="2">
    <location>
        <begin position="119"/>
        <end position="211"/>
    </location>
</feature>
<comment type="caution">
    <text evidence="3">The sequence shown here is derived from an EMBL/GenBank/DDBJ whole genome shotgun (WGS) entry which is preliminary data.</text>
</comment>
<dbReference type="PANTHER" id="PTHR15503">
    <property type="entry name" value="LDOC1 RELATED"/>
    <property type="match status" value="1"/>
</dbReference>
<name>A0AAV0TML0_9STRA</name>
<organism evidence="3 4">
    <name type="scientific">Peronospora destructor</name>
    <dbReference type="NCBI Taxonomy" id="86335"/>
    <lineage>
        <taxon>Eukaryota</taxon>
        <taxon>Sar</taxon>
        <taxon>Stramenopiles</taxon>
        <taxon>Oomycota</taxon>
        <taxon>Peronosporomycetes</taxon>
        <taxon>Peronosporales</taxon>
        <taxon>Peronosporaceae</taxon>
        <taxon>Peronospora</taxon>
    </lineage>
</organism>
<keyword evidence="4" id="KW-1185">Reference proteome</keyword>
<evidence type="ECO:0000256" key="1">
    <source>
        <dbReference type="SAM" id="MobiDB-lite"/>
    </source>
</evidence>
<reference evidence="3" key="1">
    <citation type="submission" date="2022-12" db="EMBL/GenBank/DDBJ databases">
        <authorList>
            <person name="Webb A."/>
        </authorList>
    </citation>
    <scope>NUCLEOTIDE SEQUENCE</scope>
    <source>
        <strain evidence="3">Pd1</strain>
    </source>
</reference>
<accession>A0AAV0TML0</accession>
<protein>
    <recommendedName>
        <fullName evidence="2">Retrotransposon gag domain-containing protein</fullName>
    </recommendedName>
</protein>
<feature type="region of interest" description="Disordered" evidence="1">
    <location>
        <begin position="267"/>
        <end position="286"/>
    </location>
</feature>
<dbReference type="EMBL" id="CANTFM010000491">
    <property type="protein sequence ID" value="CAI5723210.1"/>
    <property type="molecule type" value="Genomic_DNA"/>
</dbReference>
<proteinExistence type="predicted"/>
<evidence type="ECO:0000259" key="2">
    <source>
        <dbReference type="Pfam" id="PF03732"/>
    </source>
</evidence>
<evidence type="ECO:0000313" key="3">
    <source>
        <dbReference type="EMBL" id="CAI5723210.1"/>
    </source>
</evidence>
<evidence type="ECO:0000313" key="4">
    <source>
        <dbReference type="Proteomes" id="UP001162029"/>
    </source>
</evidence>
<dbReference type="InterPro" id="IPR032567">
    <property type="entry name" value="RTL1-rel"/>
</dbReference>
<dbReference type="InterPro" id="IPR005162">
    <property type="entry name" value="Retrotrans_gag_dom"/>
</dbReference>
<dbReference type="AlphaFoldDB" id="A0AAV0TML0"/>
<dbReference type="Pfam" id="PF03732">
    <property type="entry name" value="Retrotrans_gag"/>
    <property type="match status" value="1"/>
</dbReference>
<feature type="compositionally biased region" description="Basic and acidic residues" evidence="1">
    <location>
        <begin position="268"/>
        <end position="280"/>
    </location>
</feature>
<dbReference type="PANTHER" id="PTHR15503:SF22">
    <property type="entry name" value="TRANSPOSON TY3-I GAG POLYPROTEIN"/>
    <property type="match status" value="1"/>
</dbReference>
<sequence length="332" mass="37411">MILDHDAFPHLTSIDWEALHRLAAVSGEVVVTSLLNTATPERQHLAIHEFMSRELAESNRRVLTPSRTSRNESVKMETSVYSGVGKDRLPLNRWFSEIDIATASRLIETPQAKVNFLLSRLSGKAKEWALGRLVVDEHAFTTLEDLQNDLRLAFEPPQDESRVRSEFFSLRQGKMSMRDYVQKTRHIASCIITKPIDMASQIHVFVSGMREGMTRYCLTRAEPSSLEEVFALALREDYVVASSYAHPMLMDARPSGPEPMEIDTIESSGDRRRMASDHSTVRKGRPMTYYRCRKQGHRAAVCRAPAPVLAQAAAVGHDDASPVAYAKNDRDQ</sequence>
<gene>
    <name evidence="3" type="ORF">PDE001_LOCUS2852</name>
</gene>
<dbReference type="Proteomes" id="UP001162029">
    <property type="component" value="Unassembled WGS sequence"/>
</dbReference>